<dbReference type="GO" id="GO:0000156">
    <property type="term" value="F:phosphorelay response regulator activity"/>
    <property type="evidence" value="ECO:0007669"/>
    <property type="project" value="TreeGrafter"/>
</dbReference>
<dbReference type="GO" id="GO:0032993">
    <property type="term" value="C:protein-DNA complex"/>
    <property type="evidence" value="ECO:0007669"/>
    <property type="project" value="TreeGrafter"/>
</dbReference>
<comment type="caution">
    <text evidence="9">The sequence shown here is derived from an EMBL/GenBank/DDBJ whole genome shotgun (WGS) entry which is preliminary data.</text>
</comment>
<evidence type="ECO:0000259" key="8">
    <source>
        <dbReference type="PROSITE" id="PS50110"/>
    </source>
</evidence>
<feature type="domain" description="Response regulatory" evidence="8">
    <location>
        <begin position="2"/>
        <end position="116"/>
    </location>
</feature>
<evidence type="ECO:0000256" key="2">
    <source>
        <dbReference type="ARBA" id="ARBA00023012"/>
    </source>
</evidence>
<gene>
    <name evidence="9" type="ORF">B5G21_06655</name>
</gene>
<organism evidence="9 10">
    <name type="scientific">Enorma massiliensis</name>
    <dbReference type="NCBI Taxonomy" id="1472761"/>
    <lineage>
        <taxon>Bacteria</taxon>
        <taxon>Bacillati</taxon>
        <taxon>Actinomycetota</taxon>
        <taxon>Coriobacteriia</taxon>
        <taxon>Coriobacteriales</taxon>
        <taxon>Coriobacteriaceae</taxon>
        <taxon>Enorma</taxon>
    </lineage>
</organism>
<dbReference type="EMBL" id="NFHO01000007">
    <property type="protein sequence ID" value="OUN42512.1"/>
    <property type="molecule type" value="Genomic_DNA"/>
</dbReference>
<name>A0A1Y3U136_9ACTN</name>
<dbReference type="eggNOG" id="COG0745">
    <property type="taxonomic scope" value="Bacteria"/>
</dbReference>
<evidence type="ECO:0000313" key="10">
    <source>
        <dbReference type="Proteomes" id="UP000196560"/>
    </source>
</evidence>
<evidence type="ECO:0000256" key="3">
    <source>
        <dbReference type="ARBA" id="ARBA00023015"/>
    </source>
</evidence>
<evidence type="ECO:0000256" key="6">
    <source>
        <dbReference type="PROSITE-ProRule" id="PRU00169"/>
    </source>
</evidence>
<dbReference type="InterPro" id="IPR001789">
    <property type="entry name" value="Sig_transdc_resp-reg_receiver"/>
</dbReference>
<keyword evidence="10" id="KW-1185">Reference proteome</keyword>
<evidence type="ECO:0000256" key="7">
    <source>
        <dbReference type="SAM" id="MobiDB-lite"/>
    </source>
</evidence>
<feature type="region of interest" description="Disordered" evidence="7">
    <location>
        <begin position="134"/>
        <end position="176"/>
    </location>
</feature>
<dbReference type="GO" id="GO:0005829">
    <property type="term" value="C:cytosol"/>
    <property type="evidence" value="ECO:0007669"/>
    <property type="project" value="TreeGrafter"/>
</dbReference>
<evidence type="ECO:0000256" key="4">
    <source>
        <dbReference type="ARBA" id="ARBA00023125"/>
    </source>
</evidence>
<dbReference type="Proteomes" id="UP000196560">
    <property type="component" value="Unassembled WGS sequence"/>
</dbReference>
<evidence type="ECO:0000256" key="1">
    <source>
        <dbReference type="ARBA" id="ARBA00022553"/>
    </source>
</evidence>
<proteinExistence type="predicted"/>
<keyword evidence="4" id="KW-0238">DNA-binding</keyword>
<dbReference type="AlphaFoldDB" id="A0A1Y3U136"/>
<keyword evidence="2" id="KW-0902">Two-component regulatory system</keyword>
<reference evidence="10" key="1">
    <citation type="submission" date="2017-04" db="EMBL/GenBank/DDBJ databases">
        <title>Function of individual gut microbiota members based on whole genome sequencing of pure cultures obtained from chicken caecum.</title>
        <authorList>
            <person name="Medvecky M."/>
            <person name="Cejkova D."/>
            <person name="Polansky O."/>
            <person name="Karasova D."/>
            <person name="Kubasova T."/>
            <person name="Cizek A."/>
            <person name="Rychlik I."/>
        </authorList>
    </citation>
    <scope>NUCLEOTIDE SEQUENCE [LARGE SCALE GENOMIC DNA]</scope>
    <source>
        <strain evidence="10">An70</strain>
    </source>
</reference>
<protein>
    <recommendedName>
        <fullName evidence="8">Response regulatory domain-containing protein</fullName>
    </recommendedName>
</protein>
<dbReference type="Gene3D" id="3.40.50.2300">
    <property type="match status" value="1"/>
</dbReference>
<dbReference type="SMART" id="SM00448">
    <property type="entry name" value="REC"/>
    <property type="match status" value="1"/>
</dbReference>
<dbReference type="SUPFAM" id="SSF52172">
    <property type="entry name" value="CheY-like"/>
    <property type="match status" value="1"/>
</dbReference>
<sequence length="176" mass="19550">MRVLVADDEQDMARALEAMLKSDGYEVDTVYDGQAALDFGETGTYDCIVLDIMMPYRDGLDVVRTLRSESVRTPILILTAKSAQEDVVGGLNSGADDYLTKPFSMVELLARVRALCRRSDTYVPGVLTAGDLKLDRTAPSPAPLTPSKERRRARAWRTGWRESPRARRARPNRASS</sequence>
<dbReference type="FunFam" id="3.40.50.2300:FF:000002">
    <property type="entry name" value="DNA-binding response regulator PhoP"/>
    <property type="match status" value="1"/>
</dbReference>
<dbReference type="STRING" id="1118060.GCA_000311845_00325"/>
<dbReference type="PROSITE" id="PS50110">
    <property type="entry name" value="RESPONSE_REGULATORY"/>
    <property type="match status" value="1"/>
</dbReference>
<dbReference type="InterPro" id="IPR011006">
    <property type="entry name" value="CheY-like_superfamily"/>
</dbReference>
<evidence type="ECO:0000256" key="5">
    <source>
        <dbReference type="ARBA" id="ARBA00023163"/>
    </source>
</evidence>
<dbReference type="InterPro" id="IPR039420">
    <property type="entry name" value="WalR-like"/>
</dbReference>
<dbReference type="PANTHER" id="PTHR48111:SF1">
    <property type="entry name" value="TWO-COMPONENT RESPONSE REGULATOR ORR33"/>
    <property type="match status" value="1"/>
</dbReference>
<dbReference type="RefSeq" id="WP_087186531.1">
    <property type="nucleotide sequence ID" value="NZ_NFHO01000007.1"/>
</dbReference>
<evidence type="ECO:0000313" key="9">
    <source>
        <dbReference type="EMBL" id="OUN42512.1"/>
    </source>
</evidence>
<feature type="compositionally biased region" description="Basic residues" evidence="7">
    <location>
        <begin position="166"/>
        <end position="176"/>
    </location>
</feature>
<keyword evidence="5" id="KW-0804">Transcription</keyword>
<keyword evidence="1 6" id="KW-0597">Phosphoprotein</keyword>
<feature type="modified residue" description="4-aspartylphosphate" evidence="6">
    <location>
        <position position="51"/>
    </location>
</feature>
<dbReference type="Pfam" id="PF00072">
    <property type="entry name" value="Response_reg"/>
    <property type="match status" value="1"/>
</dbReference>
<dbReference type="GO" id="GO:0000976">
    <property type="term" value="F:transcription cis-regulatory region binding"/>
    <property type="evidence" value="ECO:0007669"/>
    <property type="project" value="TreeGrafter"/>
</dbReference>
<dbReference type="GO" id="GO:0006355">
    <property type="term" value="P:regulation of DNA-templated transcription"/>
    <property type="evidence" value="ECO:0007669"/>
    <property type="project" value="TreeGrafter"/>
</dbReference>
<accession>A0A1Y3U136</accession>
<keyword evidence="3" id="KW-0805">Transcription regulation</keyword>
<dbReference type="PANTHER" id="PTHR48111">
    <property type="entry name" value="REGULATOR OF RPOS"/>
    <property type="match status" value="1"/>
</dbReference>